<feature type="active site" description="Tele-AMP-histidine intermediate" evidence="1">
    <location>
        <position position="122"/>
    </location>
</feature>
<keyword evidence="6" id="KW-1185">Reference proteome</keyword>
<dbReference type="Pfam" id="PF01230">
    <property type="entry name" value="HIT"/>
    <property type="match status" value="1"/>
</dbReference>
<dbReference type="InterPro" id="IPR019808">
    <property type="entry name" value="Histidine_triad_CS"/>
</dbReference>
<feature type="short sequence motif" description="Histidine triad motif" evidence="2 3">
    <location>
        <begin position="120"/>
        <end position="124"/>
    </location>
</feature>
<evidence type="ECO:0000259" key="4">
    <source>
        <dbReference type="PROSITE" id="PS51084"/>
    </source>
</evidence>
<feature type="domain" description="HIT" evidence="4">
    <location>
        <begin position="28"/>
        <end position="136"/>
    </location>
</feature>
<evidence type="ECO:0000256" key="2">
    <source>
        <dbReference type="PIRSR" id="PIRSR601310-3"/>
    </source>
</evidence>
<gene>
    <name evidence="5" type="ORF">ACAOBT_LOCUS31783</name>
</gene>
<sequence length="136" mass="15097">MINQKLSFEKMADEVQLAQSAQAGGDTIFGKILRKEIPCNFIYEDDLCVAFDDINAQAPVHFLVIPRKPITQLSKAQDGDEALLGHLLIVAKKIAEKRGLNDGFRIVINDGRVGAQSVYHLHVHVLSGRQMHWPPG</sequence>
<organism evidence="5 6">
    <name type="scientific">Acanthoscelides obtectus</name>
    <name type="common">Bean weevil</name>
    <name type="synonym">Bruchus obtectus</name>
    <dbReference type="NCBI Taxonomy" id="200917"/>
    <lineage>
        <taxon>Eukaryota</taxon>
        <taxon>Metazoa</taxon>
        <taxon>Ecdysozoa</taxon>
        <taxon>Arthropoda</taxon>
        <taxon>Hexapoda</taxon>
        <taxon>Insecta</taxon>
        <taxon>Pterygota</taxon>
        <taxon>Neoptera</taxon>
        <taxon>Endopterygota</taxon>
        <taxon>Coleoptera</taxon>
        <taxon>Polyphaga</taxon>
        <taxon>Cucujiformia</taxon>
        <taxon>Chrysomeloidea</taxon>
        <taxon>Chrysomelidae</taxon>
        <taxon>Bruchinae</taxon>
        <taxon>Bruchini</taxon>
        <taxon>Acanthoscelides</taxon>
    </lineage>
</organism>
<dbReference type="EMBL" id="CAKOFQ010008007">
    <property type="protein sequence ID" value="CAH2010796.1"/>
    <property type="molecule type" value="Genomic_DNA"/>
</dbReference>
<dbReference type="InterPro" id="IPR001310">
    <property type="entry name" value="Histidine_triad_HIT"/>
</dbReference>
<dbReference type="PRINTS" id="PR00332">
    <property type="entry name" value="HISTRIAD"/>
</dbReference>
<evidence type="ECO:0000313" key="6">
    <source>
        <dbReference type="Proteomes" id="UP001152888"/>
    </source>
</evidence>
<dbReference type="InterPro" id="IPR011146">
    <property type="entry name" value="HIT-like"/>
</dbReference>
<dbReference type="GO" id="GO:0003824">
    <property type="term" value="F:catalytic activity"/>
    <property type="evidence" value="ECO:0007669"/>
    <property type="project" value="InterPro"/>
</dbReference>
<evidence type="ECO:0000256" key="1">
    <source>
        <dbReference type="PIRSR" id="PIRSR601310-1"/>
    </source>
</evidence>
<dbReference type="PANTHER" id="PTHR23089">
    <property type="entry name" value="HISTIDINE TRIAD HIT PROTEIN"/>
    <property type="match status" value="1"/>
</dbReference>
<reference evidence="5" key="1">
    <citation type="submission" date="2022-03" db="EMBL/GenBank/DDBJ databases">
        <authorList>
            <person name="Sayadi A."/>
        </authorList>
    </citation>
    <scope>NUCLEOTIDE SEQUENCE</scope>
</reference>
<dbReference type="CDD" id="cd01276">
    <property type="entry name" value="PKCI_related"/>
    <property type="match status" value="1"/>
</dbReference>
<dbReference type="AlphaFoldDB" id="A0A9P0M7T3"/>
<dbReference type="Proteomes" id="UP001152888">
    <property type="component" value="Unassembled WGS sequence"/>
</dbReference>
<dbReference type="InterPro" id="IPR036265">
    <property type="entry name" value="HIT-like_sf"/>
</dbReference>
<name>A0A9P0M7T3_ACAOB</name>
<evidence type="ECO:0000313" key="5">
    <source>
        <dbReference type="EMBL" id="CAH2010796.1"/>
    </source>
</evidence>
<proteinExistence type="predicted"/>
<dbReference type="Gene3D" id="3.30.428.10">
    <property type="entry name" value="HIT-like"/>
    <property type="match status" value="1"/>
</dbReference>
<evidence type="ECO:0000256" key="3">
    <source>
        <dbReference type="PROSITE-ProRule" id="PRU00464"/>
    </source>
</evidence>
<accession>A0A9P0M7T3</accession>
<dbReference type="FunFam" id="3.30.428.10:FF:000005">
    <property type="entry name" value="Histidine triad nucleotide-binding protein 1"/>
    <property type="match status" value="1"/>
</dbReference>
<dbReference type="SUPFAM" id="SSF54197">
    <property type="entry name" value="HIT-like"/>
    <property type="match status" value="1"/>
</dbReference>
<protein>
    <recommendedName>
        <fullName evidence="4">HIT domain-containing protein</fullName>
    </recommendedName>
</protein>
<dbReference type="PROSITE" id="PS00892">
    <property type="entry name" value="HIT_1"/>
    <property type="match status" value="1"/>
</dbReference>
<dbReference type="PROSITE" id="PS51084">
    <property type="entry name" value="HIT_2"/>
    <property type="match status" value="1"/>
</dbReference>
<dbReference type="OrthoDB" id="672793at2759"/>
<comment type="caution">
    <text evidence="5">The sequence shown here is derived from an EMBL/GenBank/DDBJ whole genome shotgun (WGS) entry which is preliminary data.</text>
</comment>